<comment type="caution">
    <text evidence="4">The sequence shown here is derived from an EMBL/GenBank/DDBJ whole genome shotgun (WGS) entry which is preliminary data.</text>
</comment>
<feature type="transmembrane region" description="Helical" evidence="3">
    <location>
        <begin position="304"/>
        <end position="327"/>
    </location>
</feature>
<feature type="coiled-coil region" evidence="1">
    <location>
        <begin position="330"/>
        <end position="357"/>
    </location>
</feature>
<feature type="region of interest" description="Disordered" evidence="2">
    <location>
        <begin position="18"/>
        <end position="43"/>
    </location>
</feature>
<sequence length="367" mass="39646">MIVTLALPWRVAWAGPPAQGADAPAATDAPAAGDAPDAEPGLEPQTALDWYEVGIAEAQAKNYVASAEAFLRSYELQPTSAALFNAAYAYESAGEAVLAVRTYARFVSEPGASPEQVRKAEASLEVLATQVVVLKGVRYAVDRPPARLLINGVEYGLDDFPVVVEPGDITVEVRDAEGEGGEERYVLYAGEEEVLDVRNLLRPSVETPPAPTVVDRSAELETLERLAAREERAQSERVHSMRLATYTSLGFTAGAGVATLTMGLLADRERRAYLADICDGACPEGKEVGDPQTHYERYNIYQPVFISAAAVTVGLTIATGVLALVTANRKAKLTRLRELHRQQREALTRERATLELRLAPGGLQLRF</sequence>
<evidence type="ECO:0000313" key="5">
    <source>
        <dbReference type="Proteomes" id="UP000005801"/>
    </source>
</evidence>
<keyword evidence="5" id="KW-1185">Reference proteome</keyword>
<organism evidence="4 5">
    <name type="scientific">Plesiocystis pacifica SIR-1</name>
    <dbReference type="NCBI Taxonomy" id="391625"/>
    <lineage>
        <taxon>Bacteria</taxon>
        <taxon>Pseudomonadati</taxon>
        <taxon>Myxococcota</taxon>
        <taxon>Polyangia</taxon>
        <taxon>Nannocystales</taxon>
        <taxon>Nannocystaceae</taxon>
        <taxon>Plesiocystis</taxon>
    </lineage>
</organism>
<keyword evidence="3" id="KW-1133">Transmembrane helix</keyword>
<name>A6GJ14_9BACT</name>
<keyword evidence="3" id="KW-0812">Transmembrane</keyword>
<dbReference type="Proteomes" id="UP000005801">
    <property type="component" value="Unassembled WGS sequence"/>
</dbReference>
<keyword evidence="3" id="KW-0472">Membrane</keyword>
<feature type="compositionally biased region" description="Low complexity" evidence="2">
    <location>
        <begin position="18"/>
        <end position="41"/>
    </location>
</feature>
<gene>
    <name evidence="4" type="ORF">PPSIR1_32729</name>
</gene>
<dbReference type="Gene3D" id="1.25.40.10">
    <property type="entry name" value="Tetratricopeptide repeat domain"/>
    <property type="match status" value="1"/>
</dbReference>
<feature type="transmembrane region" description="Helical" evidence="3">
    <location>
        <begin position="243"/>
        <end position="266"/>
    </location>
</feature>
<reference evidence="4 5" key="1">
    <citation type="submission" date="2007-06" db="EMBL/GenBank/DDBJ databases">
        <authorList>
            <person name="Shimkets L."/>
            <person name="Ferriera S."/>
            <person name="Johnson J."/>
            <person name="Kravitz S."/>
            <person name="Beeson K."/>
            <person name="Sutton G."/>
            <person name="Rogers Y.-H."/>
            <person name="Friedman R."/>
            <person name="Frazier M."/>
            <person name="Venter J.C."/>
        </authorList>
    </citation>
    <scope>NUCLEOTIDE SEQUENCE [LARGE SCALE GENOMIC DNA]</scope>
    <source>
        <strain evidence="4 5">SIR-1</strain>
    </source>
</reference>
<accession>A6GJ14</accession>
<keyword evidence="1" id="KW-0175">Coiled coil</keyword>
<evidence type="ECO:0000313" key="4">
    <source>
        <dbReference type="EMBL" id="EDM74128.1"/>
    </source>
</evidence>
<dbReference type="InterPro" id="IPR011990">
    <property type="entry name" value="TPR-like_helical_dom_sf"/>
</dbReference>
<proteinExistence type="predicted"/>
<evidence type="ECO:0008006" key="6">
    <source>
        <dbReference type="Google" id="ProtNLM"/>
    </source>
</evidence>
<evidence type="ECO:0000256" key="3">
    <source>
        <dbReference type="SAM" id="Phobius"/>
    </source>
</evidence>
<evidence type="ECO:0000256" key="1">
    <source>
        <dbReference type="SAM" id="Coils"/>
    </source>
</evidence>
<evidence type="ECO:0000256" key="2">
    <source>
        <dbReference type="SAM" id="MobiDB-lite"/>
    </source>
</evidence>
<protein>
    <recommendedName>
        <fullName evidence="6">PEGA domain-containing protein</fullName>
    </recommendedName>
</protein>
<dbReference type="EMBL" id="ABCS01000147">
    <property type="protein sequence ID" value="EDM74128.1"/>
    <property type="molecule type" value="Genomic_DNA"/>
</dbReference>
<dbReference type="AlphaFoldDB" id="A6GJ14"/>